<evidence type="ECO:0000256" key="6">
    <source>
        <dbReference type="ARBA" id="ARBA00022989"/>
    </source>
</evidence>
<proteinExistence type="inferred from homology"/>
<dbReference type="InterPro" id="IPR027469">
    <property type="entry name" value="Cation_efflux_TMD_sf"/>
</dbReference>
<feature type="transmembrane region" description="Helical" evidence="9">
    <location>
        <begin position="280"/>
        <end position="302"/>
    </location>
</feature>
<keyword evidence="5" id="KW-0862">Zinc</keyword>
<protein>
    <submittedName>
        <fullName evidence="12">Uncharacterized protein</fullName>
    </submittedName>
</protein>
<evidence type="ECO:0000256" key="9">
    <source>
        <dbReference type="SAM" id="Phobius"/>
    </source>
</evidence>
<evidence type="ECO:0000259" key="11">
    <source>
        <dbReference type="Pfam" id="PF16916"/>
    </source>
</evidence>
<reference evidence="12 13" key="1">
    <citation type="journal article" date="2011" name="Proc. Natl. Acad. Sci. U.S.A.">
        <title>Evolutionary erosion of yeast sex chromosomes by mating-type switching accidents.</title>
        <authorList>
            <person name="Gordon J.L."/>
            <person name="Armisen D."/>
            <person name="Proux-Wera E."/>
            <person name="Oheigeartaigh S.S."/>
            <person name="Byrne K.P."/>
            <person name="Wolfe K.H."/>
        </authorList>
    </citation>
    <scope>NUCLEOTIDE SEQUENCE [LARGE SCALE GENOMIC DNA]</scope>
    <source>
        <strain evidence="13">ATCC 10597 / BCRC 20456 / CBS 421 / NBRC 0211 / NRRL Y-12639</strain>
    </source>
</reference>
<dbReference type="InterPro" id="IPR058533">
    <property type="entry name" value="Cation_efflux_TM"/>
</dbReference>
<accession>G0WAU6</accession>
<evidence type="ECO:0000256" key="7">
    <source>
        <dbReference type="ARBA" id="ARBA00023136"/>
    </source>
</evidence>
<feature type="region of interest" description="Disordered" evidence="8">
    <location>
        <begin position="229"/>
        <end position="270"/>
    </location>
</feature>
<feature type="region of interest" description="Disordered" evidence="8">
    <location>
        <begin position="171"/>
        <end position="209"/>
    </location>
</feature>
<feature type="transmembrane region" description="Helical" evidence="9">
    <location>
        <begin position="35"/>
        <end position="56"/>
    </location>
</feature>
<dbReference type="GO" id="GO:0006882">
    <property type="term" value="P:intracellular zinc ion homeostasis"/>
    <property type="evidence" value="ECO:0007669"/>
    <property type="project" value="TreeGrafter"/>
</dbReference>
<dbReference type="Proteomes" id="UP000000689">
    <property type="component" value="Chromosome 5"/>
</dbReference>
<keyword evidence="3" id="KW-0813">Transport</keyword>
<dbReference type="Pfam" id="PF01545">
    <property type="entry name" value="Cation_efflux"/>
    <property type="match status" value="1"/>
</dbReference>
<dbReference type="OMA" id="FQDCASW"/>
<dbReference type="GO" id="GO:0000329">
    <property type="term" value="C:fungal-type vacuole membrane"/>
    <property type="evidence" value="ECO:0007669"/>
    <property type="project" value="TreeGrafter"/>
</dbReference>
<evidence type="ECO:0000256" key="5">
    <source>
        <dbReference type="ARBA" id="ARBA00022833"/>
    </source>
</evidence>
<dbReference type="SUPFAM" id="SSF161111">
    <property type="entry name" value="Cation efflux protein transmembrane domain-like"/>
    <property type="match status" value="1"/>
</dbReference>
<dbReference type="InterPro" id="IPR002524">
    <property type="entry name" value="Cation_efflux"/>
</dbReference>
<evidence type="ECO:0000256" key="1">
    <source>
        <dbReference type="ARBA" id="ARBA00004141"/>
    </source>
</evidence>
<dbReference type="SUPFAM" id="SSF160240">
    <property type="entry name" value="Cation efflux protein cytoplasmic domain-like"/>
    <property type="match status" value="1"/>
</dbReference>
<dbReference type="PANTHER" id="PTHR45820">
    <property type="entry name" value="FI23527P1"/>
    <property type="match status" value="1"/>
</dbReference>
<dbReference type="FunFam" id="1.20.1510.10:FF:000024">
    <property type="entry name" value="Solute carrier family 30 (Zinc transporter), member 1"/>
    <property type="match status" value="1"/>
</dbReference>
<dbReference type="KEGG" id="ndi:NDAI_0E00500"/>
<dbReference type="STRING" id="1071378.G0WAU6"/>
<evidence type="ECO:0000259" key="10">
    <source>
        <dbReference type="Pfam" id="PF01545"/>
    </source>
</evidence>
<dbReference type="GO" id="GO:0005385">
    <property type="term" value="F:zinc ion transmembrane transporter activity"/>
    <property type="evidence" value="ECO:0007669"/>
    <property type="project" value="TreeGrafter"/>
</dbReference>
<dbReference type="eggNOG" id="KOG1483">
    <property type="taxonomic scope" value="Eukaryota"/>
</dbReference>
<keyword evidence="13" id="KW-1185">Reference proteome</keyword>
<dbReference type="EMBL" id="HE580271">
    <property type="protein sequence ID" value="CCD24866.1"/>
    <property type="molecule type" value="Genomic_DNA"/>
</dbReference>
<name>G0WAU6_NAUDC</name>
<dbReference type="PANTHER" id="PTHR45820:SF4">
    <property type="entry name" value="ZINC TRANSPORTER 63C, ISOFORM F"/>
    <property type="match status" value="1"/>
</dbReference>
<dbReference type="RefSeq" id="XP_003670109.1">
    <property type="nucleotide sequence ID" value="XM_003670061.1"/>
</dbReference>
<keyword evidence="6 9" id="KW-1133">Transmembrane helix</keyword>
<keyword evidence="7 9" id="KW-0472">Membrane</keyword>
<feature type="transmembrane region" description="Helical" evidence="9">
    <location>
        <begin position="77"/>
        <end position="98"/>
    </location>
</feature>
<feature type="compositionally biased region" description="Low complexity" evidence="8">
    <location>
        <begin position="241"/>
        <end position="262"/>
    </location>
</feature>
<dbReference type="AlphaFoldDB" id="G0WAU6"/>
<evidence type="ECO:0000256" key="8">
    <source>
        <dbReference type="SAM" id="MobiDB-lite"/>
    </source>
</evidence>
<dbReference type="NCBIfam" id="TIGR01297">
    <property type="entry name" value="CDF"/>
    <property type="match status" value="1"/>
</dbReference>
<feature type="domain" description="Cation efflux protein transmembrane" evidence="10">
    <location>
        <begin position="13"/>
        <end position="340"/>
    </location>
</feature>
<feature type="domain" description="Cation efflux protein cytoplasmic" evidence="11">
    <location>
        <begin position="346"/>
        <end position="417"/>
    </location>
</feature>
<sequence length="551" mass="61419">MISGKEIRIISLLTLDSVFFLLEITIGYMSHSLALIADSFHMLNDIFSLLVALWAVNVAKNRDPDAKYTYGWKRAEILGALVNAVFLIALCFSIFIEALQRLLQPEEIQNPRLVLYVGIAGLISNLFGLVLFHDHGHGHSHGHDHGHSHGGDLLELGTEQQHHTHSHDLEANMSHSHSHSHPHSNTDLSTESSLSKSNTPAISMSNEDLDDVLPDMVVERIASENTSLLPKDTNENENTLPTSSTTITNNNISTTPTPISNTMKTKNQKKSQRSLNMHGVFLHVMGDALGNVGVIIAALTIWKTNYSWKYYTDPIVSLLITIIIFSSALPLSRKASRILLQGTPSTISADDVQREILTVPGVVAVHDFHIWNLTEAIFIASIHVEIDCIPDKFLFSAKLIRNIFHNHGIHSATVQPEFISGNVSADTRNRFSRIAGGSSEFNSSSSIETNGSIDNYRNNSDNSRPSAYGATTSNPHCLIDDAVNCNTANCLQNKKKKLDAYRNNRILYISPPDTVLFQFQTTSHRYIFYITYIYIHRQKINNNQRPCCLYI</sequence>
<dbReference type="Gene3D" id="1.20.1510.10">
    <property type="entry name" value="Cation efflux protein transmembrane domain"/>
    <property type="match status" value="2"/>
</dbReference>
<organism evidence="12 13">
    <name type="scientific">Naumovozyma dairenensis (strain ATCC 10597 / BCRC 20456 / CBS 421 / NBRC 0211 / NRRL Y-12639)</name>
    <name type="common">Saccharomyces dairenensis</name>
    <dbReference type="NCBI Taxonomy" id="1071378"/>
    <lineage>
        <taxon>Eukaryota</taxon>
        <taxon>Fungi</taxon>
        <taxon>Dikarya</taxon>
        <taxon>Ascomycota</taxon>
        <taxon>Saccharomycotina</taxon>
        <taxon>Saccharomycetes</taxon>
        <taxon>Saccharomycetales</taxon>
        <taxon>Saccharomycetaceae</taxon>
        <taxon>Naumovozyma</taxon>
    </lineage>
</organism>
<dbReference type="OrthoDB" id="9944568at2759"/>
<evidence type="ECO:0000256" key="4">
    <source>
        <dbReference type="ARBA" id="ARBA00022692"/>
    </source>
</evidence>
<dbReference type="HOGENOM" id="CLU_013430_4_3_1"/>
<evidence type="ECO:0000313" key="13">
    <source>
        <dbReference type="Proteomes" id="UP000000689"/>
    </source>
</evidence>
<keyword evidence="4 9" id="KW-0812">Transmembrane</keyword>
<feature type="transmembrane region" description="Helical" evidence="9">
    <location>
        <begin position="113"/>
        <end position="132"/>
    </location>
</feature>
<feature type="transmembrane region" description="Helical" evidence="9">
    <location>
        <begin position="7"/>
        <end position="29"/>
    </location>
</feature>
<gene>
    <name evidence="12" type="primary">NDAI0E00500</name>
    <name evidence="12" type="ordered locus">NDAI_0E00500</name>
</gene>
<feature type="compositionally biased region" description="Polar residues" evidence="8">
    <location>
        <begin position="185"/>
        <end position="206"/>
    </location>
</feature>
<comment type="subcellular location">
    <subcellularLocation>
        <location evidence="1">Membrane</location>
        <topology evidence="1">Multi-pass membrane protein</topology>
    </subcellularLocation>
</comment>
<dbReference type="InterPro" id="IPR036837">
    <property type="entry name" value="Cation_efflux_CTD_sf"/>
</dbReference>
<dbReference type="Pfam" id="PF16916">
    <property type="entry name" value="ZT_dimer"/>
    <property type="match status" value="1"/>
</dbReference>
<evidence type="ECO:0000313" key="12">
    <source>
        <dbReference type="EMBL" id="CCD24866.1"/>
    </source>
</evidence>
<evidence type="ECO:0000256" key="3">
    <source>
        <dbReference type="ARBA" id="ARBA00022448"/>
    </source>
</evidence>
<dbReference type="GeneID" id="11498810"/>
<evidence type="ECO:0000256" key="2">
    <source>
        <dbReference type="ARBA" id="ARBA00008873"/>
    </source>
</evidence>
<dbReference type="InterPro" id="IPR027470">
    <property type="entry name" value="Cation_efflux_CTD"/>
</dbReference>
<feature type="transmembrane region" description="Helical" evidence="9">
    <location>
        <begin position="314"/>
        <end position="331"/>
    </location>
</feature>
<comment type="similarity">
    <text evidence="2">Belongs to the cation diffusion facilitator (CDF) transporter (TC 2.A.4) family. SLC30A subfamily.</text>
</comment>